<keyword evidence="2" id="KW-1185">Reference proteome</keyword>
<comment type="caution">
    <text evidence="1">The sequence shown here is derived from an EMBL/GenBank/DDBJ whole genome shotgun (WGS) entry which is preliminary data.</text>
</comment>
<sequence length="320" mass="35979">MCTLTDLTVSDSLRSSSRYDKHLQFDLNDPYTDKDGQSYSNFGTYILQTYYKHPEYFKNSQMFRSHVVHGFNFSVKSGLGAMAYIANVQLNIYLTDKEENGNGKNRVALISFPGTEEILQTSKIVNDTKRLQQLVEDKSCCYIKTPAGIFTELTLPVEDIVKGHEKDSINSAKIVLQRINNNGVTEFNLPVPTQLLMLPKDSLKSFFENGSINDNINSYVVSRDYISENNRITSYKNTYTFSNISGLIKAMAKARQENTHSADWNKVVIIPVTTTTASINNVTYTTAVRHNMALTSTRLVGGADNPNAPLKISIIYSKFK</sequence>
<dbReference type="Pfam" id="PF14092">
    <property type="entry name" value="DUF4270"/>
    <property type="match status" value="1"/>
</dbReference>
<evidence type="ECO:0000313" key="2">
    <source>
        <dbReference type="Proteomes" id="UP000016648"/>
    </source>
</evidence>
<dbReference type="Proteomes" id="UP000016648">
    <property type="component" value="Unassembled WGS sequence"/>
</dbReference>
<dbReference type="InterPro" id="IPR025366">
    <property type="entry name" value="DUF4270"/>
</dbReference>
<evidence type="ECO:0000313" key="1">
    <source>
        <dbReference type="EMBL" id="ERK39294.1"/>
    </source>
</evidence>
<accession>U2P6F2</accession>
<reference evidence="1 2" key="1">
    <citation type="submission" date="2013-08" db="EMBL/GenBank/DDBJ databases">
        <authorList>
            <person name="Durkin A.S."/>
            <person name="Haft D.R."/>
            <person name="McCorrison J."/>
            <person name="Torralba M."/>
            <person name="Gillis M."/>
            <person name="Haft D.H."/>
            <person name="Methe B."/>
            <person name="Sutton G."/>
            <person name="Nelson K.E."/>
        </authorList>
    </citation>
    <scope>NUCLEOTIDE SEQUENCE [LARGE SCALE GENOMIC DNA]</scope>
    <source>
        <strain evidence="1 2">F0067</strain>
    </source>
</reference>
<dbReference type="EMBL" id="AWEY01000025">
    <property type="protein sequence ID" value="ERK39294.1"/>
    <property type="molecule type" value="Genomic_DNA"/>
</dbReference>
<gene>
    <name evidence="1" type="ORF">HMPREF9135_2354</name>
</gene>
<organism evidence="1 2">
    <name type="scientific">Segatella baroniae F0067</name>
    <dbReference type="NCBI Taxonomy" id="1115809"/>
    <lineage>
        <taxon>Bacteria</taxon>
        <taxon>Pseudomonadati</taxon>
        <taxon>Bacteroidota</taxon>
        <taxon>Bacteroidia</taxon>
        <taxon>Bacteroidales</taxon>
        <taxon>Prevotellaceae</taxon>
        <taxon>Segatella</taxon>
    </lineage>
</organism>
<protein>
    <submittedName>
        <fullName evidence="1">PF14092 domain protein</fullName>
    </submittedName>
</protein>
<name>U2P6F2_9BACT</name>
<dbReference type="AlphaFoldDB" id="U2P6F2"/>
<proteinExistence type="predicted"/>
<dbReference type="PATRIC" id="fig|1115809.3.peg.1359"/>